<evidence type="ECO:0000313" key="2">
    <source>
        <dbReference type="Proteomes" id="UP001218218"/>
    </source>
</evidence>
<evidence type="ECO:0000313" key="1">
    <source>
        <dbReference type="EMBL" id="KAJ7311721.1"/>
    </source>
</evidence>
<dbReference type="AlphaFoldDB" id="A0AAD6Z872"/>
<sequence>MGCRERLCTETKPYASSVGVHASRGGRLHPLCTSHRNRPHDLTMWSMWYLPLDPTGSDAIDILWRRGDVLNSFWTRNLRTELISFSVKKKNSPTRGRSRVGVSRRAKRVGLGAGVMGVRREAGKRWTRKPVGFAGGWLMMCRSDLSTKRLEDNQPERGRCRDFQEVAAFGHSTAHQITIKIPVPFGKGLHPSSISAQERRYVPSAREVSCIQ</sequence>
<gene>
    <name evidence="1" type="ORF">DFH08DRAFT_822486</name>
</gene>
<name>A0AAD6Z872_9AGAR</name>
<dbReference type="Proteomes" id="UP001218218">
    <property type="component" value="Unassembled WGS sequence"/>
</dbReference>
<reference evidence="1" key="1">
    <citation type="submission" date="2023-03" db="EMBL/GenBank/DDBJ databases">
        <title>Massive genome expansion in bonnet fungi (Mycena s.s.) driven by repeated elements and novel gene families across ecological guilds.</title>
        <authorList>
            <consortium name="Lawrence Berkeley National Laboratory"/>
            <person name="Harder C.B."/>
            <person name="Miyauchi S."/>
            <person name="Viragh M."/>
            <person name="Kuo A."/>
            <person name="Thoen E."/>
            <person name="Andreopoulos B."/>
            <person name="Lu D."/>
            <person name="Skrede I."/>
            <person name="Drula E."/>
            <person name="Henrissat B."/>
            <person name="Morin E."/>
            <person name="Kohler A."/>
            <person name="Barry K."/>
            <person name="LaButti K."/>
            <person name="Morin E."/>
            <person name="Salamov A."/>
            <person name="Lipzen A."/>
            <person name="Mereny Z."/>
            <person name="Hegedus B."/>
            <person name="Baldrian P."/>
            <person name="Stursova M."/>
            <person name="Weitz H."/>
            <person name="Taylor A."/>
            <person name="Grigoriev I.V."/>
            <person name="Nagy L.G."/>
            <person name="Martin F."/>
            <person name="Kauserud H."/>
        </authorList>
    </citation>
    <scope>NUCLEOTIDE SEQUENCE</scope>
    <source>
        <strain evidence="1">CBHHK002</strain>
    </source>
</reference>
<proteinExistence type="predicted"/>
<accession>A0AAD6Z872</accession>
<keyword evidence="2" id="KW-1185">Reference proteome</keyword>
<dbReference type="EMBL" id="JARIHO010000074">
    <property type="protein sequence ID" value="KAJ7311721.1"/>
    <property type="molecule type" value="Genomic_DNA"/>
</dbReference>
<comment type="caution">
    <text evidence="1">The sequence shown here is derived from an EMBL/GenBank/DDBJ whole genome shotgun (WGS) entry which is preliminary data.</text>
</comment>
<protein>
    <submittedName>
        <fullName evidence="1">Uncharacterized protein</fullName>
    </submittedName>
</protein>
<organism evidence="1 2">
    <name type="scientific">Mycena albidolilacea</name>
    <dbReference type="NCBI Taxonomy" id="1033008"/>
    <lineage>
        <taxon>Eukaryota</taxon>
        <taxon>Fungi</taxon>
        <taxon>Dikarya</taxon>
        <taxon>Basidiomycota</taxon>
        <taxon>Agaricomycotina</taxon>
        <taxon>Agaricomycetes</taxon>
        <taxon>Agaricomycetidae</taxon>
        <taxon>Agaricales</taxon>
        <taxon>Marasmiineae</taxon>
        <taxon>Mycenaceae</taxon>
        <taxon>Mycena</taxon>
    </lineage>
</organism>